<accession>A0ACB9AV48</accession>
<proteinExistence type="predicted"/>
<gene>
    <name evidence="1" type="ORF">L1987_72185</name>
</gene>
<organism evidence="1 2">
    <name type="scientific">Smallanthus sonchifolius</name>
    <dbReference type="NCBI Taxonomy" id="185202"/>
    <lineage>
        <taxon>Eukaryota</taxon>
        <taxon>Viridiplantae</taxon>
        <taxon>Streptophyta</taxon>
        <taxon>Embryophyta</taxon>
        <taxon>Tracheophyta</taxon>
        <taxon>Spermatophyta</taxon>
        <taxon>Magnoliopsida</taxon>
        <taxon>eudicotyledons</taxon>
        <taxon>Gunneridae</taxon>
        <taxon>Pentapetalae</taxon>
        <taxon>asterids</taxon>
        <taxon>campanulids</taxon>
        <taxon>Asterales</taxon>
        <taxon>Asteraceae</taxon>
        <taxon>Asteroideae</taxon>
        <taxon>Heliantheae alliance</taxon>
        <taxon>Millerieae</taxon>
        <taxon>Smallanthus</taxon>
    </lineage>
</organism>
<name>A0ACB9AV48_9ASTR</name>
<evidence type="ECO:0000313" key="1">
    <source>
        <dbReference type="EMBL" id="KAI3713603.1"/>
    </source>
</evidence>
<reference evidence="1 2" key="2">
    <citation type="journal article" date="2022" name="Mol. Ecol. Resour.">
        <title>The genomes of chicory, endive, great burdock and yacon provide insights into Asteraceae paleo-polyploidization history and plant inulin production.</title>
        <authorList>
            <person name="Fan W."/>
            <person name="Wang S."/>
            <person name="Wang H."/>
            <person name="Wang A."/>
            <person name="Jiang F."/>
            <person name="Liu H."/>
            <person name="Zhao H."/>
            <person name="Xu D."/>
            <person name="Zhang Y."/>
        </authorList>
    </citation>
    <scope>NUCLEOTIDE SEQUENCE [LARGE SCALE GENOMIC DNA]</scope>
    <source>
        <strain evidence="2">cv. Yunnan</strain>
        <tissue evidence="1">Leaves</tissue>
    </source>
</reference>
<comment type="caution">
    <text evidence="1">The sequence shown here is derived from an EMBL/GenBank/DDBJ whole genome shotgun (WGS) entry which is preliminary data.</text>
</comment>
<dbReference type="Proteomes" id="UP001056120">
    <property type="component" value="Linkage Group LG24"/>
</dbReference>
<reference evidence="2" key="1">
    <citation type="journal article" date="2022" name="Mol. Ecol. Resour.">
        <title>The genomes of chicory, endive, great burdock and yacon provide insights into Asteraceae palaeo-polyploidization history and plant inulin production.</title>
        <authorList>
            <person name="Fan W."/>
            <person name="Wang S."/>
            <person name="Wang H."/>
            <person name="Wang A."/>
            <person name="Jiang F."/>
            <person name="Liu H."/>
            <person name="Zhao H."/>
            <person name="Xu D."/>
            <person name="Zhang Y."/>
        </authorList>
    </citation>
    <scope>NUCLEOTIDE SEQUENCE [LARGE SCALE GENOMIC DNA]</scope>
    <source>
        <strain evidence="2">cv. Yunnan</strain>
    </source>
</reference>
<dbReference type="EMBL" id="CM042041">
    <property type="protein sequence ID" value="KAI3713603.1"/>
    <property type="molecule type" value="Genomic_DNA"/>
</dbReference>
<keyword evidence="2" id="KW-1185">Reference proteome</keyword>
<sequence length="727" mass="80079">MDAKPWTIKKPHHPFLTRFCPLKYTQSLISPSILFHTFHTLLPPPPLPTTTDLFNFLPVYGITDYRLNNMNHWTPDDNTSMMDAFITSDMTSIWPNSTNTAATTTTVPLTSSSASTSIVNDFNQDTLQQRLQGLIDTAREPWTYAIFWQSSVVDYSGPPVLGWGDGYYKGEMNKAKPAPSATSMAEQQYRKKVLRELNSMISGTQAPENDVVDEEVTDTEWFFLISMTQSFACGSGLPGQAAFTNQPVWVAGCERLMTSHCERARQGQGFGLQTIVCIPSADGVIELGSTELIFQNSDVMKKVRVSFDFNSGGDMTQINTDQTAGDDTDPSSIWLTDPVVSSSVTTGVTPVKDSVDVIGSQTTSVIPPIDSHVPKQLPFESPNSLPENPRSGDNPSQRIFGSRELNFSEFRSLDVATSGKNGNSSYNKAESGKILNFGESKRNGAPFSGQSHFVGAEENSNSNSNHKKKRSPASCGSNEDGMLSFVSHVVPSSNTVKPVGAASTAVDSDHSDLDASVIREVESIRVVEPEKKPRKRGRKPANGREEPLNHVEAERQRREKLNQRFYALRAVVPNVSKMDKASLLGDAILYINELKSKLENSECDKEKLRNQLDAFKKDSRQSSSSVITLADDLKTTTTMNALLPRADLDVDVKVIGWDAMIRIQCNKKNHPAAQLMSALMELDLEVNHASVSVVNELMIQQATVKMGGRLYSQDELRSALTNRFSVP</sequence>
<protein>
    <submittedName>
        <fullName evidence="1">Uncharacterized protein</fullName>
    </submittedName>
</protein>
<evidence type="ECO:0000313" key="2">
    <source>
        <dbReference type="Proteomes" id="UP001056120"/>
    </source>
</evidence>